<protein>
    <submittedName>
        <fullName evidence="5">Outer membrane receptor for Fe3+-dicitrate</fullName>
    </submittedName>
</protein>
<evidence type="ECO:0000313" key="6">
    <source>
        <dbReference type="Proteomes" id="UP000254737"/>
    </source>
</evidence>
<dbReference type="PANTHER" id="PTHR40980">
    <property type="entry name" value="PLUG DOMAIN-CONTAINING PROTEIN"/>
    <property type="match status" value="1"/>
</dbReference>
<organism evidence="5 6">
    <name type="scientific">Empedobacter falsenii</name>
    <dbReference type="NCBI Taxonomy" id="343874"/>
    <lineage>
        <taxon>Bacteria</taxon>
        <taxon>Pseudomonadati</taxon>
        <taxon>Bacteroidota</taxon>
        <taxon>Flavobacteriia</taxon>
        <taxon>Flavobacteriales</taxon>
        <taxon>Weeksellaceae</taxon>
        <taxon>Empedobacter</taxon>
    </lineage>
</organism>
<comment type="subcellular location">
    <subcellularLocation>
        <location evidence="1">Cell outer membrane</location>
    </subcellularLocation>
</comment>
<dbReference type="Proteomes" id="UP000254737">
    <property type="component" value="Unassembled WGS sequence"/>
</dbReference>
<dbReference type="Gene3D" id="2.60.40.1120">
    <property type="entry name" value="Carboxypeptidase-like, regulatory domain"/>
    <property type="match status" value="1"/>
</dbReference>
<dbReference type="Gene3D" id="2.40.170.20">
    <property type="entry name" value="TonB-dependent receptor, beta-barrel domain"/>
    <property type="match status" value="1"/>
</dbReference>
<evidence type="ECO:0000256" key="2">
    <source>
        <dbReference type="ARBA" id="ARBA00023136"/>
    </source>
</evidence>
<keyword evidence="3" id="KW-0998">Cell outer membrane</keyword>
<dbReference type="AlphaFoldDB" id="A0A376G2K2"/>
<evidence type="ECO:0000256" key="3">
    <source>
        <dbReference type="ARBA" id="ARBA00023237"/>
    </source>
</evidence>
<dbReference type="EMBL" id="UFXS01000001">
    <property type="protein sequence ID" value="STD54859.1"/>
    <property type="molecule type" value="Genomic_DNA"/>
</dbReference>
<gene>
    <name evidence="5" type="ORF">NCTC13456_01235</name>
</gene>
<name>A0A376G2K2_9FLAO</name>
<dbReference type="PANTHER" id="PTHR40980:SF4">
    <property type="entry name" value="TONB-DEPENDENT RECEPTOR-LIKE BETA-BARREL DOMAIN-CONTAINING PROTEIN"/>
    <property type="match status" value="1"/>
</dbReference>
<accession>A0A376G2K2</accession>
<dbReference type="Pfam" id="PF14905">
    <property type="entry name" value="OMP_b-brl_3"/>
    <property type="match status" value="1"/>
</dbReference>
<dbReference type="RefSeq" id="WP_114999391.1">
    <property type="nucleotide sequence ID" value="NZ_UFXS01000001.1"/>
</dbReference>
<dbReference type="InterPro" id="IPR008969">
    <property type="entry name" value="CarboxyPept-like_regulatory"/>
</dbReference>
<evidence type="ECO:0000256" key="1">
    <source>
        <dbReference type="ARBA" id="ARBA00004442"/>
    </source>
</evidence>
<dbReference type="Gene3D" id="2.170.130.10">
    <property type="entry name" value="TonB-dependent receptor, plug domain"/>
    <property type="match status" value="1"/>
</dbReference>
<dbReference type="InterPro" id="IPR037066">
    <property type="entry name" value="Plug_dom_sf"/>
</dbReference>
<evidence type="ECO:0000259" key="4">
    <source>
        <dbReference type="Pfam" id="PF14905"/>
    </source>
</evidence>
<dbReference type="InterPro" id="IPR041700">
    <property type="entry name" value="OMP_b-brl_3"/>
</dbReference>
<dbReference type="InterPro" id="IPR036942">
    <property type="entry name" value="Beta-barrel_TonB_sf"/>
</dbReference>
<keyword evidence="5" id="KW-0675">Receptor</keyword>
<dbReference type="GO" id="GO:0009279">
    <property type="term" value="C:cell outer membrane"/>
    <property type="evidence" value="ECO:0007669"/>
    <property type="project" value="UniProtKB-SubCell"/>
</dbReference>
<keyword evidence="2" id="KW-0472">Membrane</keyword>
<evidence type="ECO:0000313" key="5">
    <source>
        <dbReference type="EMBL" id="STD54859.1"/>
    </source>
</evidence>
<proteinExistence type="predicted"/>
<reference evidence="5 6" key="1">
    <citation type="submission" date="2018-06" db="EMBL/GenBank/DDBJ databases">
        <authorList>
            <consortium name="Pathogen Informatics"/>
            <person name="Doyle S."/>
        </authorList>
    </citation>
    <scope>NUCLEOTIDE SEQUENCE [LARGE SCALE GENOMIC DNA]</scope>
    <source>
        <strain evidence="5 6">NCTC13456</strain>
    </source>
</reference>
<dbReference type="SUPFAM" id="SSF49464">
    <property type="entry name" value="Carboxypeptidase regulatory domain-like"/>
    <property type="match status" value="1"/>
</dbReference>
<sequence length="802" mass="91602">MKKYFLPIICIASVHTFAQQEIKGTFQYTNQAPIALADVIIFQGEKIIDEISTDKNGHFTVILEEGTYTYRIEEAGILLHSSSLTIMNHTDLGIILVPKTENVTLTEAVVTGQKKLVEKKVDRLIFNVDQAEGAKGGNALDALKLAPRIKVEEATDAISIIGKGSVSVMINDRLMQMSSEQLSNYLKTIRTEDIEKIEVITNPPAKYDATGNSGIINIVLKNAKQESLNGSISTSYNQQKYGGFNLNGNINYRKGKWTLTSNIYSGKGNWYGKSKNTTLYPDQKWTSDGINKNENNYYGGRIGIDYQINDNLITGFNLDISDGKGESKGNSVIDIFDLVNNKTNRYMTTNWDGGKWNWNYLGLNYHIIKKFKTEGKKLTFDFDYSNNGNDSNNKNISNEFDPNWAEIPGKYENNYSLNDGSSNRFNASIDMEHPINSWKMNYGTRLRWATDEAENQRFLKLNPNDNFHEDTDFASKYNYKENVYALYYSVEKQLSEKLTGKVGLRYEHAQVKSIMEDPKNNYEKTYDGLYPTAYLMYQSSENHSFTLNYSRRVDRPFIWYLNPRRTKQNEYNYSEGNPNLTPSNSNNFELEHAYKDLLVTSLYYRNANDLFEQVSIMDPDTKITLSKPYNIGKTYSIGLSENINVKPYKWWKVNASADVFYRKTTSKIPEMNYTLDGMNGEFRITNNLDLNKKKTLFANYTYSYYTKSTDGLDKFGDFMRHNIGMRAMVFKKKLQLSANISNLFENKNGTYTSTSNNVTNMGVNQAFRMYRIGISYNFGKQFNIERSKSNQEQSGGGGGGNG</sequence>
<feature type="domain" description="Outer membrane protein beta-barrel" evidence="4">
    <location>
        <begin position="369"/>
        <end position="776"/>
    </location>
</feature>
<dbReference type="SUPFAM" id="SSF56935">
    <property type="entry name" value="Porins"/>
    <property type="match status" value="1"/>
</dbReference>
<dbReference type="STRING" id="343874.GCA_000805695_02360"/>